<protein>
    <recommendedName>
        <fullName evidence="3 5">Regulatory protein RecX</fullName>
    </recommendedName>
</protein>
<dbReference type="Pfam" id="PF02631">
    <property type="entry name" value="RecX_HTH2"/>
    <property type="match status" value="1"/>
</dbReference>
<evidence type="ECO:0000313" key="9">
    <source>
        <dbReference type="EMBL" id="MBM7693609.1"/>
    </source>
</evidence>
<organism evidence="9 10">
    <name type="scientific">Peribacillus deserti</name>
    <dbReference type="NCBI Taxonomy" id="673318"/>
    <lineage>
        <taxon>Bacteria</taxon>
        <taxon>Bacillati</taxon>
        <taxon>Bacillota</taxon>
        <taxon>Bacilli</taxon>
        <taxon>Bacillales</taxon>
        <taxon>Bacillaceae</taxon>
        <taxon>Peribacillus</taxon>
    </lineage>
</organism>
<dbReference type="PANTHER" id="PTHR33602">
    <property type="entry name" value="REGULATORY PROTEIN RECX FAMILY PROTEIN"/>
    <property type="match status" value="1"/>
</dbReference>
<dbReference type="Pfam" id="PF21982">
    <property type="entry name" value="RecX_HTH1"/>
    <property type="match status" value="1"/>
</dbReference>
<evidence type="ECO:0000259" key="7">
    <source>
        <dbReference type="Pfam" id="PF21981"/>
    </source>
</evidence>
<feature type="domain" description="RecX third three-helical" evidence="7">
    <location>
        <begin position="161"/>
        <end position="206"/>
    </location>
</feature>
<evidence type="ECO:0000256" key="4">
    <source>
        <dbReference type="ARBA" id="ARBA00022490"/>
    </source>
</evidence>
<keyword evidence="4 5" id="KW-0963">Cytoplasm</keyword>
<keyword evidence="10" id="KW-1185">Reference proteome</keyword>
<evidence type="ECO:0000256" key="1">
    <source>
        <dbReference type="ARBA" id="ARBA00004496"/>
    </source>
</evidence>
<dbReference type="HAMAP" id="MF_01114">
    <property type="entry name" value="RecX"/>
    <property type="match status" value="1"/>
</dbReference>
<dbReference type="InterPro" id="IPR036388">
    <property type="entry name" value="WH-like_DNA-bd_sf"/>
</dbReference>
<feature type="domain" description="RecX first three-helical" evidence="8">
    <location>
        <begin position="66"/>
        <end position="105"/>
    </location>
</feature>
<dbReference type="InterPro" id="IPR003783">
    <property type="entry name" value="Regulatory_RecX"/>
</dbReference>
<feature type="domain" description="RecX third three-helical" evidence="7">
    <location>
        <begin position="216"/>
        <end position="263"/>
    </location>
</feature>
<proteinExistence type="inferred from homology"/>
<comment type="similarity">
    <text evidence="2 5">Belongs to the RecX family.</text>
</comment>
<evidence type="ECO:0000256" key="5">
    <source>
        <dbReference type="HAMAP-Rule" id="MF_01114"/>
    </source>
</evidence>
<dbReference type="EMBL" id="JAFBFI010000014">
    <property type="protein sequence ID" value="MBM7693609.1"/>
    <property type="molecule type" value="Genomic_DNA"/>
</dbReference>
<dbReference type="NCBIfam" id="NF010733">
    <property type="entry name" value="PRK14135.1"/>
    <property type="match status" value="1"/>
</dbReference>
<reference evidence="9 10" key="1">
    <citation type="submission" date="2021-01" db="EMBL/GenBank/DDBJ databases">
        <title>Genomic Encyclopedia of Type Strains, Phase IV (KMG-IV): sequencing the most valuable type-strain genomes for metagenomic binning, comparative biology and taxonomic classification.</title>
        <authorList>
            <person name="Goeker M."/>
        </authorList>
    </citation>
    <scope>NUCLEOTIDE SEQUENCE [LARGE SCALE GENOMIC DNA]</scope>
    <source>
        <strain evidence="9 10">DSM 105482</strain>
    </source>
</reference>
<evidence type="ECO:0000256" key="3">
    <source>
        <dbReference type="ARBA" id="ARBA00018111"/>
    </source>
</evidence>
<dbReference type="Proteomes" id="UP000823486">
    <property type="component" value="Unassembled WGS sequence"/>
</dbReference>
<dbReference type="RefSeq" id="WP_204544449.1">
    <property type="nucleotide sequence ID" value="NZ_JAFBFI010000014.1"/>
</dbReference>
<accession>A0ABS2QKB4</accession>
<comment type="caution">
    <text evidence="9">The sequence shown here is derived from an EMBL/GenBank/DDBJ whole genome shotgun (WGS) entry which is preliminary data.</text>
</comment>
<evidence type="ECO:0000259" key="6">
    <source>
        <dbReference type="Pfam" id="PF02631"/>
    </source>
</evidence>
<dbReference type="InterPro" id="IPR053925">
    <property type="entry name" value="RecX_HTH_3rd"/>
</dbReference>
<dbReference type="PANTHER" id="PTHR33602:SF1">
    <property type="entry name" value="REGULATORY PROTEIN RECX FAMILY PROTEIN"/>
    <property type="match status" value="1"/>
</dbReference>
<evidence type="ECO:0000259" key="8">
    <source>
        <dbReference type="Pfam" id="PF21982"/>
    </source>
</evidence>
<gene>
    <name evidence="5" type="primary">recX</name>
    <name evidence="9" type="ORF">JOC77_003053</name>
</gene>
<sequence length="272" mass="31835">MARISKITAQKKRVDRFNVFIDKGKGEEYAFSVDEDVLIKFDLKKGKEINEFDFIEIGFHEDIQKALNYALHYLSHRMRTETEIRNLLKKKEYGEHIIQEVIHKLYGFDYLDDTQFAISYVRTQMNSSIKGKGIIFKELKEKGISEEDIHTGLKEYSFELEVENAGKLAAKTIKQGKNSSEREVKQKTEMALMRKGFSSDIIQEAVKGISFEKDTDDEWDAILVQGMKAHRRYQKFSGYEYRQKMKQALYRKGFSAELIDRFMDEGIEDISN</sequence>
<dbReference type="InterPro" id="IPR053924">
    <property type="entry name" value="RecX_HTH_2nd"/>
</dbReference>
<dbReference type="InterPro" id="IPR053926">
    <property type="entry name" value="RecX_HTH_1st"/>
</dbReference>
<evidence type="ECO:0000313" key="10">
    <source>
        <dbReference type="Proteomes" id="UP000823486"/>
    </source>
</evidence>
<comment type="function">
    <text evidence="5">Modulates RecA activity.</text>
</comment>
<dbReference type="Gene3D" id="1.10.10.10">
    <property type="entry name" value="Winged helix-like DNA-binding domain superfamily/Winged helix DNA-binding domain"/>
    <property type="match status" value="4"/>
</dbReference>
<comment type="subcellular location">
    <subcellularLocation>
        <location evidence="1 5">Cytoplasm</location>
    </subcellularLocation>
</comment>
<dbReference type="Pfam" id="PF21981">
    <property type="entry name" value="RecX_HTH3"/>
    <property type="match status" value="2"/>
</dbReference>
<feature type="domain" description="RecX second three-helical" evidence="6">
    <location>
        <begin position="112"/>
        <end position="151"/>
    </location>
</feature>
<name>A0ABS2QKB4_9BACI</name>
<evidence type="ECO:0000256" key="2">
    <source>
        <dbReference type="ARBA" id="ARBA00009695"/>
    </source>
</evidence>